<keyword evidence="2" id="KW-1185">Reference proteome</keyword>
<proteinExistence type="predicted"/>
<organism evidence="1 2">
    <name type="scientific">Paenibacillus hemerocallicola</name>
    <dbReference type="NCBI Taxonomy" id="1172614"/>
    <lineage>
        <taxon>Bacteria</taxon>
        <taxon>Bacillati</taxon>
        <taxon>Bacillota</taxon>
        <taxon>Bacilli</taxon>
        <taxon>Bacillales</taxon>
        <taxon>Paenibacillaceae</taxon>
        <taxon>Paenibacillus</taxon>
    </lineage>
</organism>
<comment type="caution">
    <text evidence="1">The sequence shown here is derived from an EMBL/GenBank/DDBJ whole genome shotgun (WGS) entry which is preliminary data.</text>
</comment>
<dbReference type="Proteomes" id="UP000307943">
    <property type="component" value="Unassembled WGS sequence"/>
</dbReference>
<dbReference type="RefSeq" id="WP_139601994.1">
    <property type="nucleotide sequence ID" value="NZ_VDCQ01000010.1"/>
</dbReference>
<name>A0A5C4TDB5_9BACL</name>
<dbReference type="AlphaFoldDB" id="A0A5C4TDB5"/>
<dbReference type="EMBL" id="VDCQ01000010">
    <property type="protein sequence ID" value="TNJ66530.1"/>
    <property type="molecule type" value="Genomic_DNA"/>
</dbReference>
<sequence>MRGECSVQEEVTSIIAHMAKSHCEMARVLEAKRQSIFNIAHIVTALPNETIQFEGTEAIATNSIDLTKSVSAYLSSLADLADAIGDHLEMVIKEMSDQEEE</sequence>
<gene>
    <name evidence="1" type="ORF">FE784_09700</name>
</gene>
<evidence type="ECO:0000313" key="1">
    <source>
        <dbReference type="EMBL" id="TNJ66530.1"/>
    </source>
</evidence>
<evidence type="ECO:0000313" key="2">
    <source>
        <dbReference type="Proteomes" id="UP000307943"/>
    </source>
</evidence>
<dbReference type="OrthoDB" id="2624347at2"/>
<accession>A0A5C4TDB5</accession>
<reference evidence="1 2" key="1">
    <citation type="submission" date="2019-05" db="EMBL/GenBank/DDBJ databases">
        <title>We sequenced the genome of Paenibacillus hemerocallicola KCTC 33185 for further insight into its adaptation and study the phylogeny of Paenibacillus.</title>
        <authorList>
            <person name="Narsing Rao M.P."/>
        </authorList>
    </citation>
    <scope>NUCLEOTIDE SEQUENCE [LARGE SCALE GENOMIC DNA]</scope>
    <source>
        <strain evidence="1 2">KCTC 33185</strain>
    </source>
</reference>
<protein>
    <submittedName>
        <fullName evidence="1">Nucleoside-diphosphate sugar epimerase</fullName>
    </submittedName>
</protein>